<dbReference type="InterPro" id="IPR000182">
    <property type="entry name" value="GNAT_dom"/>
</dbReference>
<feature type="domain" description="N-acetyltransferase" evidence="2">
    <location>
        <begin position="5"/>
        <end position="162"/>
    </location>
</feature>
<dbReference type="SUPFAM" id="SSF55729">
    <property type="entry name" value="Acyl-CoA N-acyltransferases (Nat)"/>
    <property type="match status" value="1"/>
</dbReference>
<evidence type="ECO:0000313" key="3">
    <source>
        <dbReference type="EMBL" id="PWG80560.1"/>
    </source>
</evidence>
<protein>
    <submittedName>
        <fullName evidence="3">GNAT family N-acetyltransferase</fullName>
    </submittedName>
</protein>
<proteinExistence type="predicted"/>
<dbReference type="InterPro" id="IPR050769">
    <property type="entry name" value="NAT_camello-type"/>
</dbReference>
<reference evidence="3 4" key="1">
    <citation type="submission" date="2018-04" db="EMBL/GenBank/DDBJ databases">
        <title>Pedobacter chongqingensis sp. nov., isolated from a rottenly hemp rope.</title>
        <authorList>
            <person name="Cai Y."/>
        </authorList>
    </citation>
    <scope>NUCLEOTIDE SEQUENCE [LARGE SCALE GENOMIC DNA]</scope>
    <source>
        <strain evidence="3 4">FJ4-8</strain>
    </source>
</reference>
<sequence length="162" mass="18184">MMENINIREAEQSDNEALARLIRDIFVEYDAPREGTVYSDPTTSDLYELFKTEGSVLWIAEIEGNIAGCCGIYPTQGLPEGCAELVKFYLMPTARGKNLGQALFNQSINSAREMGYSKLYLESLPEFSRAVSMYKKMGFKSLNEPLGNSGHSSCNIWMLRDL</sequence>
<accession>A0A2U2PGS1</accession>
<dbReference type="AlphaFoldDB" id="A0A2U2PGS1"/>
<dbReference type="Proteomes" id="UP000245647">
    <property type="component" value="Unassembled WGS sequence"/>
</dbReference>
<dbReference type="PANTHER" id="PTHR13947">
    <property type="entry name" value="GNAT FAMILY N-ACETYLTRANSFERASE"/>
    <property type="match status" value="1"/>
</dbReference>
<keyword evidence="4" id="KW-1185">Reference proteome</keyword>
<dbReference type="CDD" id="cd04301">
    <property type="entry name" value="NAT_SF"/>
    <property type="match status" value="1"/>
</dbReference>
<evidence type="ECO:0000259" key="2">
    <source>
        <dbReference type="PROSITE" id="PS51186"/>
    </source>
</evidence>
<evidence type="ECO:0000256" key="1">
    <source>
        <dbReference type="ARBA" id="ARBA00022679"/>
    </source>
</evidence>
<comment type="caution">
    <text evidence="3">The sequence shown here is derived from an EMBL/GenBank/DDBJ whole genome shotgun (WGS) entry which is preliminary data.</text>
</comment>
<dbReference type="EMBL" id="QEAS01000008">
    <property type="protein sequence ID" value="PWG80560.1"/>
    <property type="molecule type" value="Genomic_DNA"/>
</dbReference>
<evidence type="ECO:0000313" key="4">
    <source>
        <dbReference type="Proteomes" id="UP000245647"/>
    </source>
</evidence>
<dbReference type="PROSITE" id="PS51186">
    <property type="entry name" value="GNAT"/>
    <property type="match status" value="1"/>
</dbReference>
<keyword evidence="1 3" id="KW-0808">Transferase</keyword>
<dbReference type="Gene3D" id="3.40.630.30">
    <property type="match status" value="1"/>
</dbReference>
<name>A0A2U2PGS1_9SPHI</name>
<dbReference type="PANTHER" id="PTHR13947:SF37">
    <property type="entry name" value="LD18367P"/>
    <property type="match status" value="1"/>
</dbReference>
<dbReference type="GO" id="GO:0008080">
    <property type="term" value="F:N-acetyltransferase activity"/>
    <property type="evidence" value="ECO:0007669"/>
    <property type="project" value="InterPro"/>
</dbReference>
<dbReference type="InterPro" id="IPR016181">
    <property type="entry name" value="Acyl_CoA_acyltransferase"/>
</dbReference>
<gene>
    <name evidence="3" type="ORF">DDR33_11020</name>
</gene>
<dbReference type="OrthoDB" id="5419426at2"/>
<dbReference type="RefSeq" id="WP_109415847.1">
    <property type="nucleotide sequence ID" value="NZ_QEAS01000008.1"/>
</dbReference>
<dbReference type="Pfam" id="PF00583">
    <property type="entry name" value="Acetyltransf_1"/>
    <property type="match status" value="1"/>
</dbReference>
<organism evidence="3 4">
    <name type="scientific">Pararcticibacter amylolyticus</name>
    <dbReference type="NCBI Taxonomy" id="2173175"/>
    <lineage>
        <taxon>Bacteria</taxon>
        <taxon>Pseudomonadati</taxon>
        <taxon>Bacteroidota</taxon>
        <taxon>Sphingobacteriia</taxon>
        <taxon>Sphingobacteriales</taxon>
        <taxon>Sphingobacteriaceae</taxon>
        <taxon>Pararcticibacter</taxon>
    </lineage>
</organism>